<sequence length="370" mass="40467">MSDIRSKVEGISLSVTQAQKILDLHLADKARPVLSVTELPKPDFSYRSISKVYRLDVDNPPEKVGSSYRVTLELPEGDIPTSSAYGPNRLREIAELINRIAERDDIGVRPSVLSLDTSCTHVPYSYLLQPILFPAKLVSDDSTFRNMALPELNALGLPDGAVGSVELSMGRTIAAYHDIVGTKFGPPGAQAETWKASFASMLGALLSDAEANAPALPAAALQKCLKDTCESGLFDDVETPKLVLFPTDEEDTLVAVADEPEPVPLLIGMRARLDYALWADPLFEVDFMPTRTKETFVVGYEQHEKDAGREGDLQARIDAPIAYSKRVWYELFFHLFILLGDGANKAESKEQALESAQACAKLIIDSAPDE</sequence>
<accession>A0A0D7AKJ7</accession>
<reference evidence="1 2" key="1">
    <citation type="journal article" date="2015" name="Fungal Genet. Biol.">
        <title>Evolution of novel wood decay mechanisms in Agaricales revealed by the genome sequences of Fistulina hepatica and Cylindrobasidium torrendii.</title>
        <authorList>
            <person name="Floudas D."/>
            <person name="Held B.W."/>
            <person name="Riley R."/>
            <person name="Nagy L.G."/>
            <person name="Koehler G."/>
            <person name="Ransdell A.S."/>
            <person name="Younus H."/>
            <person name="Chow J."/>
            <person name="Chiniquy J."/>
            <person name="Lipzen A."/>
            <person name="Tritt A."/>
            <person name="Sun H."/>
            <person name="Haridas S."/>
            <person name="LaButti K."/>
            <person name="Ohm R.A."/>
            <person name="Kues U."/>
            <person name="Blanchette R.A."/>
            <person name="Grigoriev I.V."/>
            <person name="Minto R.E."/>
            <person name="Hibbett D.S."/>
        </authorList>
    </citation>
    <scope>NUCLEOTIDE SEQUENCE [LARGE SCALE GENOMIC DNA]</scope>
    <source>
        <strain evidence="1 2">ATCC 64428</strain>
    </source>
</reference>
<protein>
    <recommendedName>
        <fullName evidence="3">Aminoglycoside phosphotransferase domain-containing protein</fullName>
    </recommendedName>
</protein>
<gene>
    <name evidence="1" type="ORF">FISHEDRAFT_56020</name>
</gene>
<organism evidence="1 2">
    <name type="scientific">Fistulina hepatica ATCC 64428</name>
    <dbReference type="NCBI Taxonomy" id="1128425"/>
    <lineage>
        <taxon>Eukaryota</taxon>
        <taxon>Fungi</taxon>
        <taxon>Dikarya</taxon>
        <taxon>Basidiomycota</taxon>
        <taxon>Agaricomycotina</taxon>
        <taxon>Agaricomycetes</taxon>
        <taxon>Agaricomycetidae</taxon>
        <taxon>Agaricales</taxon>
        <taxon>Fistulinaceae</taxon>
        <taxon>Fistulina</taxon>
    </lineage>
</organism>
<dbReference type="EMBL" id="KN881644">
    <property type="protein sequence ID" value="KIY52264.1"/>
    <property type="molecule type" value="Genomic_DNA"/>
</dbReference>
<dbReference type="OrthoDB" id="5210591at2759"/>
<dbReference type="Proteomes" id="UP000054144">
    <property type="component" value="Unassembled WGS sequence"/>
</dbReference>
<proteinExistence type="predicted"/>
<evidence type="ECO:0000313" key="1">
    <source>
        <dbReference type="EMBL" id="KIY52264.1"/>
    </source>
</evidence>
<keyword evidence="2" id="KW-1185">Reference proteome</keyword>
<evidence type="ECO:0008006" key="3">
    <source>
        <dbReference type="Google" id="ProtNLM"/>
    </source>
</evidence>
<dbReference type="AlphaFoldDB" id="A0A0D7AKJ7"/>
<name>A0A0D7AKJ7_9AGAR</name>
<evidence type="ECO:0000313" key="2">
    <source>
        <dbReference type="Proteomes" id="UP000054144"/>
    </source>
</evidence>